<evidence type="ECO:0000313" key="1">
    <source>
        <dbReference type="EMBL" id="SEW37322.1"/>
    </source>
</evidence>
<dbReference type="AlphaFoldDB" id="A0A1I0R9N7"/>
<accession>A0A1I0R9N7</accession>
<keyword evidence="2" id="KW-1185">Reference proteome</keyword>
<reference evidence="2" key="1">
    <citation type="submission" date="2016-10" db="EMBL/GenBank/DDBJ databases">
        <authorList>
            <person name="Varghese N."/>
            <person name="Submissions S."/>
        </authorList>
    </citation>
    <scope>NUCLEOTIDE SEQUENCE [LARGE SCALE GENOMIC DNA]</scope>
    <source>
        <strain evidence="2">CGMCC 1.12402</strain>
    </source>
</reference>
<proteinExistence type="predicted"/>
<organism evidence="1 2">
    <name type="scientific">Roseivirga pacifica</name>
    <dbReference type="NCBI Taxonomy" id="1267423"/>
    <lineage>
        <taxon>Bacteria</taxon>
        <taxon>Pseudomonadati</taxon>
        <taxon>Bacteroidota</taxon>
        <taxon>Cytophagia</taxon>
        <taxon>Cytophagales</taxon>
        <taxon>Roseivirgaceae</taxon>
        <taxon>Roseivirga</taxon>
    </lineage>
</organism>
<sequence>MYANPKFKHIVIEMKTKTGTVTAKSNYSQKIIKQFYSITLYLNAYN</sequence>
<dbReference type="EMBL" id="FOIR01000003">
    <property type="protein sequence ID" value="SEW37322.1"/>
    <property type="molecule type" value="Genomic_DNA"/>
</dbReference>
<evidence type="ECO:0000313" key="2">
    <source>
        <dbReference type="Proteomes" id="UP000199437"/>
    </source>
</evidence>
<protein>
    <submittedName>
        <fullName evidence="1">Uncharacterized protein</fullName>
    </submittedName>
</protein>
<dbReference type="STRING" id="1267423.SAMN05216290_3288"/>
<name>A0A1I0R9N7_9BACT</name>
<gene>
    <name evidence="1" type="ORF">SAMN05216290_3288</name>
</gene>
<dbReference type="Proteomes" id="UP000199437">
    <property type="component" value="Unassembled WGS sequence"/>
</dbReference>